<name>A0A8S9ZUP5_9BILA</name>
<feature type="binding site" evidence="3">
    <location>
        <position position="244"/>
    </location>
    <ligand>
        <name>Fe cation</name>
        <dbReference type="ChEBI" id="CHEBI:24875"/>
        <label>2</label>
    </ligand>
</feature>
<keyword evidence="3" id="KW-0408">Iron</keyword>
<gene>
    <name evidence="5" type="ORF">Mgra_00003222</name>
</gene>
<evidence type="ECO:0000313" key="6">
    <source>
        <dbReference type="Proteomes" id="UP000605970"/>
    </source>
</evidence>
<keyword evidence="4" id="KW-0472">Membrane</keyword>
<feature type="binding site" evidence="3">
    <location>
        <position position="116"/>
    </location>
    <ligand>
        <name>Fe cation</name>
        <dbReference type="ChEBI" id="CHEBI:24875"/>
        <label>1</label>
    </ligand>
</feature>
<keyword evidence="4" id="KW-1133">Transmembrane helix</keyword>
<dbReference type="SUPFAM" id="SSF47240">
    <property type="entry name" value="Ferritin-like"/>
    <property type="match status" value="1"/>
</dbReference>
<evidence type="ECO:0000313" key="5">
    <source>
        <dbReference type="EMBL" id="KAF7637255.1"/>
    </source>
</evidence>
<dbReference type="CDD" id="cd01049">
    <property type="entry name" value="RNRR2"/>
    <property type="match status" value="1"/>
</dbReference>
<dbReference type="InterPro" id="IPR000358">
    <property type="entry name" value="RNR_small_fam"/>
</dbReference>
<comment type="similarity">
    <text evidence="1">Belongs to the ribonucleoside diphosphate reductase small chain family.</text>
</comment>
<feature type="binding site" evidence="3">
    <location>
        <position position="210"/>
    </location>
    <ligand>
        <name>Fe cation</name>
        <dbReference type="ChEBI" id="CHEBI:24875"/>
        <label>2</label>
    </ligand>
</feature>
<evidence type="ECO:0000256" key="3">
    <source>
        <dbReference type="PIRSR" id="PIRSR000355-2"/>
    </source>
</evidence>
<evidence type="ECO:0000256" key="4">
    <source>
        <dbReference type="SAM" id="Phobius"/>
    </source>
</evidence>
<feature type="active site" evidence="2">
    <location>
        <position position="154"/>
    </location>
</feature>
<dbReference type="InterPro" id="IPR009078">
    <property type="entry name" value="Ferritin-like_SF"/>
</dbReference>
<dbReference type="InterPro" id="IPR033909">
    <property type="entry name" value="RNR_small"/>
</dbReference>
<sequence length="367" mass="42772">MSLEVNNQKENQFVENNGSLPKKPKLMTFDDMEVPAETSNYIDDPADEPLLRENPNRFVIFPIKYPDIWQYYKQAVASFWTAEEVDLGKDIPDWNKLTDQERFFISRVLAFFAASDGIVNENLVERFAQEIQIPEARCFYGFQIAIENIHSEMYSKLIDTYIKDPNERAKLFNAIFEFDFIKKKADWALRWTASKEASFGERLIAFAAVEGIFFSGSFAAIFWLKKRSLMPGLTQSNELISRDEGLHRDFACLLFKHLNKKPNKERIEGIIQEAVEIEKEYLTDALPVDLIGMNCQLMSKYIEYVADHLLIELGLNKIYKSSNPFDFMDNISIEGKTNFFEKRVSEYQKAGVISTDFEREFRLDEEF</sequence>
<dbReference type="AlphaFoldDB" id="A0A8S9ZUP5"/>
<dbReference type="Gene3D" id="1.10.620.20">
    <property type="entry name" value="Ribonucleotide Reductase, subunit A"/>
    <property type="match status" value="1"/>
</dbReference>
<feature type="binding site" evidence="3">
    <location>
        <position position="147"/>
    </location>
    <ligand>
        <name>Fe cation</name>
        <dbReference type="ChEBI" id="CHEBI:24875"/>
        <label>1</label>
    </ligand>
</feature>
<proteinExistence type="inferred from homology"/>
<evidence type="ECO:0000256" key="1">
    <source>
        <dbReference type="ARBA" id="ARBA00009303"/>
    </source>
</evidence>
<dbReference type="OrthoDB" id="10248373at2759"/>
<dbReference type="GO" id="GO:0046872">
    <property type="term" value="F:metal ion binding"/>
    <property type="evidence" value="ECO:0007669"/>
    <property type="project" value="UniProtKB-KW"/>
</dbReference>
<dbReference type="EMBL" id="JABEBT010000021">
    <property type="protein sequence ID" value="KAF7637255.1"/>
    <property type="molecule type" value="Genomic_DNA"/>
</dbReference>
<feature type="binding site" evidence="3">
    <location>
        <position position="150"/>
    </location>
    <ligand>
        <name>Fe cation</name>
        <dbReference type="ChEBI" id="CHEBI:24875"/>
        <label>1</label>
    </ligand>
</feature>
<dbReference type="GO" id="GO:0004748">
    <property type="term" value="F:ribonucleoside-diphosphate reductase activity, thioredoxin disulfide as acceptor"/>
    <property type="evidence" value="ECO:0007669"/>
    <property type="project" value="TreeGrafter"/>
</dbReference>
<keyword evidence="4" id="KW-0812">Transmembrane</keyword>
<dbReference type="GO" id="GO:0009263">
    <property type="term" value="P:deoxyribonucleotide biosynthetic process"/>
    <property type="evidence" value="ECO:0007669"/>
    <property type="project" value="InterPro"/>
</dbReference>
<keyword evidence="3" id="KW-0479">Metal-binding</keyword>
<organism evidence="5 6">
    <name type="scientific">Meloidogyne graminicola</name>
    <dbReference type="NCBI Taxonomy" id="189291"/>
    <lineage>
        <taxon>Eukaryota</taxon>
        <taxon>Metazoa</taxon>
        <taxon>Ecdysozoa</taxon>
        <taxon>Nematoda</taxon>
        <taxon>Chromadorea</taxon>
        <taxon>Rhabditida</taxon>
        <taxon>Tylenchina</taxon>
        <taxon>Tylenchomorpha</taxon>
        <taxon>Tylenchoidea</taxon>
        <taxon>Meloidogynidae</taxon>
        <taxon>Meloidogyninae</taxon>
        <taxon>Meloidogyne</taxon>
    </lineage>
</organism>
<dbReference type="InterPro" id="IPR030475">
    <property type="entry name" value="RNR_small_AS"/>
</dbReference>
<dbReference type="Proteomes" id="UP000605970">
    <property type="component" value="Unassembled WGS sequence"/>
</dbReference>
<dbReference type="InterPro" id="IPR012348">
    <property type="entry name" value="RNR-like"/>
</dbReference>
<dbReference type="GO" id="GO:0005829">
    <property type="term" value="C:cytosol"/>
    <property type="evidence" value="ECO:0007669"/>
    <property type="project" value="TreeGrafter"/>
</dbReference>
<reference evidence="5" key="1">
    <citation type="journal article" date="2020" name="Ecol. Evol.">
        <title>Genome structure and content of the rice root-knot nematode (Meloidogyne graminicola).</title>
        <authorList>
            <person name="Phan N.T."/>
            <person name="Danchin E.G.J."/>
            <person name="Klopp C."/>
            <person name="Perfus-Barbeoch L."/>
            <person name="Kozlowski D.K."/>
            <person name="Koutsovoulos G.D."/>
            <person name="Lopez-Roques C."/>
            <person name="Bouchez O."/>
            <person name="Zahm M."/>
            <person name="Besnard G."/>
            <person name="Bellafiore S."/>
        </authorList>
    </citation>
    <scope>NUCLEOTIDE SEQUENCE</scope>
    <source>
        <strain evidence="5">VN-18</strain>
    </source>
</reference>
<dbReference type="PANTHER" id="PTHR23409:SF18">
    <property type="entry name" value="RIBONUCLEOSIDE-DIPHOSPHATE REDUCTASE SUBUNIT M2"/>
    <property type="match status" value="1"/>
</dbReference>
<comment type="caution">
    <text evidence="5">The sequence shown here is derived from an EMBL/GenBank/DDBJ whole genome shotgun (WGS) entry which is preliminary data.</text>
</comment>
<accession>A0A8S9ZUP5</accession>
<dbReference type="PROSITE" id="PS00368">
    <property type="entry name" value="RIBORED_SMALL"/>
    <property type="match status" value="1"/>
</dbReference>
<protein>
    <submittedName>
        <fullName evidence="5">Uncharacterized protein</fullName>
    </submittedName>
</protein>
<feature type="binding site" evidence="3">
    <location>
        <position position="247"/>
    </location>
    <ligand>
        <name>Fe cation</name>
        <dbReference type="ChEBI" id="CHEBI:24875"/>
        <label>2</label>
    </ligand>
</feature>
<comment type="cofactor">
    <cofactor evidence="3">
        <name>Fe cation</name>
        <dbReference type="ChEBI" id="CHEBI:24875"/>
    </cofactor>
    <text evidence="3">Binds 2 iron ions per subunit.</text>
</comment>
<dbReference type="Pfam" id="PF00268">
    <property type="entry name" value="Ribonuc_red_sm"/>
    <property type="match status" value="1"/>
</dbReference>
<feature type="binding site" evidence="3">
    <location>
        <position position="147"/>
    </location>
    <ligand>
        <name>Fe cation</name>
        <dbReference type="ChEBI" id="CHEBI:24875"/>
        <label>2</label>
    </ligand>
</feature>
<dbReference type="PIRSF" id="PIRSF000355">
    <property type="entry name" value="NrdB"/>
    <property type="match status" value="1"/>
</dbReference>
<keyword evidence="6" id="KW-1185">Reference proteome</keyword>
<dbReference type="PANTHER" id="PTHR23409">
    <property type="entry name" value="RIBONUCLEOSIDE-DIPHOSPHATE REDUCTASE SMALL CHAIN"/>
    <property type="match status" value="1"/>
</dbReference>
<feature type="transmembrane region" description="Helical" evidence="4">
    <location>
        <begin position="203"/>
        <end position="224"/>
    </location>
</feature>
<evidence type="ECO:0000256" key="2">
    <source>
        <dbReference type="PIRSR" id="PIRSR000355-1"/>
    </source>
</evidence>